<dbReference type="InParanoid" id="C3Y8B4"/>
<evidence type="ECO:0000313" key="1">
    <source>
        <dbReference type="EMBL" id="EEN63351.1"/>
    </source>
</evidence>
<sequence>MSNSLVGFPGLLNNLSYYNSKQKTVVHCCYFYLALSNLPVARQQNKTVQQSCYLPGAVQQPVTRQQTKLSNSLVTLPGAVPLPVARQQIKLSNSPVTCLVLSHSLSHDNKPNCPTVLLLAWCCPTACRTSTNQTVQQSCYLVGAVPQPAVHQQTKLFNSLDTCLVLSHSLSYINEPNCLTVLLLAWCCPTACRTSTNQTAQQSCYLPGVVSQPVVHQQTNCPTVLLLAWCRPTACRTSTNKTVQQSCYLPGAVPQPVVHQQTKLSNSPVTCLVLSHNLSYINKQNCPTVLLPAWCCPTACRTSTNKTVQQSCYLPGVVPQPVVHQQTKLSNSLVTCLVLSHNLSYINKQNCPTVLLPAWCCPTACRTSTNKTVQQSCYLPGVVPQPVVHQQTKLSNSLVTCLVLSHNLSYINKQNCPTVLLPAWCYVTTCRTSTQTKLSNSSVVQQPVA</sequence>
<gene>
    <name evidence="1" type="ORF">BRAFLDRAFT_69751</name>
</gene>
<accession>C3Y8B4</accession>
<proteinExistence type="predicted"/>
<dbReference type="EMBL" id="GG666491">
    <property type="protein sequence ID" value="EEN63351.1"/>
    <property type="molecule type" value="Genomic_DNA"/>
</dbReference>
<protein>
    <submittedName>
        <fullName evidence="1">Uncharacterized protein</fullName>
    </submittedName>
</protein>
<reference evidence="1" key="1">
    <citation type="journal article" date="2008" name="Nature">
        <title>The amphioxus genome and the evolution of the chordate karyotype.</title>
        <authorList>
            <consortium name="US DOE Joint Genome Institute (JGI-PGF)"/>
            <person name="Putnam N.H."/>
            <person name="Butts T."/>
            <person name="Ferrier D.E.K."/>
            <person name="Furlong R.F."/>
            <person name="Hellsten U."/>
            <person name="Kawashima T."/>
            <person name="Robinson-Rechavi M."/>
            <person name="Shoguchi E."/>
            <person name="Terry A."/>
            <person name="Yu J.-K."/>
            <person name="Benito-Gutierrez E.L."/>
            <person name="Dubchak I."/>
            <person name="Garcia-Fernandez J."/>
            <person name="Gibson-Brown J.J."/>
            <person name="Grigoriev I.V."/>
            <person name="Horton A.C."/>
            <person name="de Jong P.J."/>
            <person name="Jurka J."/>
            <person name="Kapitonov V.V."/>
            <person name="Kohara Y."/>
            <person name="Kuroki Y."/>
            <person name="Lindquist E."/>
            <person name="Lucas S."/>
            <person name="Osoegawa K."/>
            <person name="Pennacchio L.A."/>
            <person name="Salamov A.A."/>
            <person name="Satou Y."/>
            <person name="Sauka-Spengler T."/>
            <person name="Schmutz J."/>
            <person name="Shin-I T."/>
            <person name="Toyoda A."/>
            <person name="Bronner-Fraser M."/>
            <person name="Fujiyama A."/>
            <person name="Holland L.Z."/>
            <person name="Holland P.W.H."/>
            <person name="Satoh N."/>
            <person name="Rokhsar D.S."/>
        </authorList>
    </citation>
    <scope>NUCLEOTIDE SEQUENCE [LARGE SCALE GENOMIC DNA]</scope>
    <source>
        <strain evidence="1">S238N-H82</strain>
        <tissue evidence="1">Testes</tissue>
    </source>
</reference>
<name>C3Y8B4_BRAFL</name>
<dbReference type="AlphaFoldDB" id="C3Y8B4"/>
<dbReference type="STRING" id="7739.C3Y8B4"/>
<organism>
    <name type="scientific">Branchiostoma floridae</name>
    <name type="common">Florida lancelet</name>
    <name type="synonym">Amphioxus</name>
    <dbReference type="NCBI Taxonomy" id="7739"/>
    <lineage>
        <taxon>Eukaryota</taxon>
        <taxon>Metazoa</taxon>
        <taxon>Chordata</taxon>
        <taxon>Cephalochordata</taxon>
        <taxon>Leptocardii</taxon>
        <taxon>Amphioxiformes</taxon>
        <taxon>Branchiostomatidae</taxon>
        <taxon>Branchiostoma</taxon>
    </lineage>
</organism>